<dbReference type="Pfam" id="PF14029">
    <property type="entry name" value="DUF4244"/>
    <property type="match status" value="1"/>
</dbReference>
<name>A0A1H2X6F5_9BACL</name>
<evidence type="ECO:0000313" key="3">
    <source>
        <dbReference type="EMBL" id="SDW88375.1"/>
    </source>
</evidence>
<dbReference type="InterPro" id="IPR025338">
    <property type="entry name" value="DUF4244"/>
</dbReference>
<dbReference type="Proteomes" id="UP000198534">
    <property type="component" value="Unassembled WGS sequence"/>
</dbReference>
<evidence type="ECO:0000256" key="2">
    <source>
        <dbReference type="SAM" id="Phobius"/>
    </source>
</evidence>
<keyword evidence="2" id="KW-0472">Membrane</keyword>
<sequence length="526" mass="56496">MKRLLIIVNNRKGTSTVEYVIILTLAALFGGVLISAVSGGSVSDMLKQKIEQAISGKLSGGDSQDSAPAGNPNSSQPEPDPSRDAIVRGTSTPSRDAIGYGILGSLLGPLPSLIDRDTLSDVRDSELAKFMFGDYDGKIANSPGELAWDGISRLMGGPQVALLGNLDRHLTYQVKKNFSKDEVAFSVLGADFTHRDVMDTILGFNPYKNFREAFVGRNEVLEEDLGVGERVLAGAEGAVSVIPGAGAVAKVVEKVGVAGVKVGAKVLPKALPKIISKAGPLINKAKELFSSGAKVAGDKLRKNGGDLINRTVKRVTDPIKDYAEKKLGDTFAKARKGAKEFACNWNFLGKRPLPSQQYALIYLTPSKNPGCGDKKPGASVFSPQGYAEKVSDRTKVEAEDIGAKTPPQVLRDELKSAGVKTPPYANAAHHIVSWKEKKAAEARRILDKFGIEYDSAVNGVFLPYKAGEKYAGSEALHIGSHGRSYYDEINRRLREIEAHPGSTQKDIVNELNEIRKDLMSGKLPLN</sequence>
<feature type="transmembrane region" description="Helical" evidence="2">
    <location>
        <begin position="20"/>
        <end position="42"/>
    </location>
</feature>
<dbReference type="STRING" id="1048340.SAMN05444487_107100"/>
<dbReference type="RefSeq" id="WP_091739176.1">
    <property type="nucleotide sequence ID" value="NZ_FNNQ01000007.1"/>
</dbReference>
<proteinExistence type="predicted"/>
<accession>A0A1H2X6F5</accession>
<reference evidence="3 4" key="1">
    <citation type="submission" date="2016-10" db="EMBL/GenBank/DDBJ databases">
        <authorList>
            <person name="de Groot N.N."/>
        </authorList>
    </citation>
    <scope>NUCLEOTIDE SEQUENCE [LARGE SCALE GENOMIC DNA]</scope>
    <source>
        <strain evidence="3 4">DSM 45610</strain>
    </source>
</reference>
<protein>
    <recommendedName>
        <fullName evidence="5">A nuclease family of the HNH/ENDO VII superfamily with conserved AHH</fullName>
    </recommendedName>
</protein>
<keyword evidence="4" id="KW-1185">Reference proteome</keyword>
<evidence type="ECO:0000256" key="1">
    <source>
        <dbReference type="SAM" id="MobiDB-lite"/>
    </source>
</evidence>
<evidence type="ECO:0008006" key="5">
    <source>
        <dbReference type="Google" id="ProtNLM"/>
    </source>
</evidence>
<dbReference type="EMBL" id="FNNQ01000007">
    <property type="protein sequence ID" value="SDW88375.1"/>
    <property type="molecule type" value="Genomic_DNA"/>
</dbReference>
<feature type="compositionally biased region" description="Polar residues" evidence="1">
    <location>
        <begin position="61"/>
        <end position="77"/>
    </location>
</feature>
<dbReference type="AlphaFoldDB" id="A0A1H2X6F5"/>
<dbReference type="Pfam" id="PF14412">
    <property type="entry name" value="AHH"/>
    <property type="match status" value="1"/>
</dbReference>
<evidence type="ECO:0000313" key="4">
    <source>
        <dbReference type="Proteomes" id="UP000198534"/>
    </source>
</evidence>
<keyword evidence="2" id="KW-0812">Transmembrane</keyword>
<dbReference type="OrthoDB" id="2666568at2"/>
<organism evidence="3 4">
    <name type="scientific">Marininema mesophilum</name>
    <dbReference type="NCBI Taxonomy" id="1048340"/>
    <lineage>
        <taxon>Bacteria</taxon>
        <taxon>Bacillati</taxon>
        <taxon>Bacillota</taxon>
        <taxon>Bacilli</taxon>
        <taxon>Bacillales</taxon>
        <taxon>Thermoactinomycetaceae</taxon>
        <taxon>Marininema</taxon>
    </lineage>
</organism>
<gene>
    <name evidence="3" type="ORF">SAMN05444487_107100</name>
</gene>
<keyword evidence="2" id="KW-1133">Transmembrane helix</keyword>
<dbReference type="InterPro" id="IPR032871">
    <property type="entry name" value="AHH_dom_containing"/>
</dbReference>
<feature type="region of interest" description="Disordered" evidence="1">
    <location>
        <begin position="57"/>
        <end position="93"/>
    </location>
</feature>